<reference evidence="2 3" key="1">
    <citation type="submission" date="2019-02" db="EMBL/GenBank/DDBJ databases">
        <authorList>
            <person name="Li Y."/>
        </authorList>
    </citation>
    <scope>NUCLEOTIDE SEQUENCE [LARGE SCALE GENOMIC DNA]</scope>
    <source>
        <strain evidence="2 3">3-7</strain>
    </source>
</reference>
<evidence type="ECO:0000259" key="1">
    <source>
        <dbReference type="SMART" id="SM00829"/>
    </source>
</evidence>
<sequence>MRAARMLERNGTPVLQDVPEFGVPEGTCRIEVLAAGLQNGDLMRAQGRYKVPEVPYTIGGEGVGRLPDGRRVYFGHSIPESGAVCEFTIVPEEEVWPIPDEIDDSTAIALAIAGTGALVPLELARIQPGENVLILGASGPLGQIALQLSRAMGAGRVVGAARGLAALERLKQRGIADDIVQLGQGDDAAALKHASGNGFDVVLDCLYGPPAEAALRATALGARMMSIGIQAGETMTVSLKDLFQRTHFGVGTSHRSVDERRAAYERLLDFARSIPLTVESTVFDLEDVGGAWAALEAGGVAGKIIVRVKK</sequence>
<accession>A0A4Q6Y2F7</accession>
<dbReference type="Pfam" id="PF00107">
    <property type="entry name" value="ADH_zinc_N"/>
    <property type="match status" value="1"/>
</dbReference>
<dbReference type="AlphaFoldDB" id="A0A4Q6Y2F7"/>
<dbReference type="PANTHER" id="PTHR43677">
    <property type="entry name" value="SHORT-CHAIN DEHYDROGENASE/REDUCTASE"/>
    <property type="match status" value="1"/>
</dbReference>
<evidence type="ECO:0000313" key="3">
    <source>
        <dbReference type="Proteomes" id="UP000292085"/>
    </source>
</evidence>
<dbReference type="EMBL" id="SGIS01000026">
    <property type="protein sequence ID" value="RZF63447.1"/>
    <property type="molecule type" value="Genomic_DNA"/>
</dbReference>
<proteinExistence type="predicted"/>
<dbReference type="InterPro" id="IPR011032">
    <property type="entry name" value="GroES-like_sf"/>
</dbReference>
<name>A0A4Q6Y2F7_9SPHN</name>
<gene>
    <name evidence="2" type="ORF">EWE75_16180</name>
</gene>
<dbReference type="Proteomes" id="UP000292085">
    <property type="component" value="Unassembled WGS sequence"/>
</dbReference>
<feature type="domain" description="Enoyl reductase (ER)" evidence="1">
    <location>
        <begin position="11"/>
        <end position="306"/>
    </location>
</feature>
<dbReference type="GO" id="GO:0016491">
    <property type="term" value="F:oxidoreductase activity"/>
    <property type="evidence" value="ECO:0007669"/>
    <property type="project" value="InterPro"/>
</dbReference>
<dbReference type="PANTHER" id="PTHR43677:SF11">
    <property type="entry name" value="ZINC-CONTAINING ALCOHOL DEHYDROGENASE"/>
    <property type="match status" value="1"/>
</dbReference>
<protein>
    <submittedName>
        <fullName evidence="2">Oxidoreductase</fullName>
    </submittedName>
</protein>
<dbReference type="RefSeq" id="WP_130159134.1">
    <property type="nucleotide sequence ID" value="NZ_SGIS01000026.1"/>
</dbReference>
<dbReference type="SMART" id="SM00829">
    <property type="entry name" value="PKS_ER"/>
    <property type="match status" value="1"/>
</dbReference>
<dbReference type="Gene3D" id="3.90.180.10">
    <property type="entry name" value="Medium-chain alcohol dehydrogenases, catalytic domain"/>
    <property type="match status" value="1"/>
</dbReference>
<dbReference type="InterPro" id="IPR036291">
    <property type="entry name" value="NAD(P)-bd_dom_sf"/>
</dbReference>
<evidence type="ECO:0000313" key="2">
    <source>
        <dbReference type="EMBL" id="RZF63447.1"/>
    </source>
</evidence>
<dbReference type="SUPFAM" id="SSF50129">
    <property type="entry name" value="GroES-like"/>
    <property type="match status" value="1"/>
</dbReference>
<organism evidence="2 3">
    <name type="scientific">Sphingomonas populi</name>
    <dbReference type="NCBI Taxonomy" id="2484750"/>
    <lineage>
        <taxon>Bacteria</taxon>
        <taxon>Pseudomonadati</taxon>
        <taxon>Pseudomonadota</taxon>
        <taxon>Alphaproteobacteria</taxon>
        <taxon>Sphingomonadales</taxon>
        <taxon>Sphingomonadaceae</taxon>
        <taxon>Sphingomonas</taxon>
    </lineage>
</organism>
<dbReference type="OrthoDB" id="9787435at2"/>
<dbReference type="InterPro" id="IPR051397">
    <property type="entry name" value="Zn-ADH-like_protein"/>
</dbReference>
<keyword evidence="3" id="KW-1185">Reference proteome</keyword>
<dbReference type="InterPro" id="IPR020843">
    <property type="entry name" value="ER"/>
</dbReference>
<dbReference type="InterPro" id="IPR013149">
    <property type="entry name" value="ADH-like_C"/>
</dbReference>
<dbReference type="SUPFAM" id="SSF51735">
    <property type="entry name" value="NAD(P)-binding Rossmann-fold domains"/>
    <property type="match status" value="1"/>
</dbReference>
<comment type="caution">
    <text evidence="2">The sequence shown here is derived from an EMBL/GenBank/DDBJ whole genome shotgun (WGS) entry which is preliminary data.</text>
</comment>